<comment type="caution">
    <text evidence="4">The sequence shown here is derived from an EMBL/GenBank/DDBJ whole genome shotgun (WGS) entry which is preliminary data.</text>
</comment>
<evidence type="ECO:0000256" key="2">
    <source>
        <dbReference type="ARBA" id="ARBA00022857"/>
    </source>
</evidence>
<reference evidence="4" key="1">
    <citation type="submission" date="2021-03" db="EMBL/GenBank/DDBJ databases">
        <authorList>
            <person name="Tagirdzhanova G."/>
        </authorList>
    </citation>
    <scope>NUCLEOTIDE SEQUENCE</scope>
</reference>
<dbReference type="Gene3D" id="3.40.50.720">
    <property type="entry name" value="NAD(P)-binding Rossmann-like Domain"/>
    <property type="match status" value="1"/>
</dbReference>
<keyword evidence="5" id="KW-1185">Reference proteome</keyword>
<dbReference type="SUPFAM" id="SSF51735">
    <property type="entry name" value="NAD(P)-binding Rossmann-fold domains"/>
    <property type="match status" value="1"/>
</dbReference>
<gene>
    <name evidence="4" type="ORF">ALECFALPRED_004921</name>
</gene>
<sequence>MGISLSQMFPPSAKFTEKEVPDQTGKVFLVTGGASGIGLELVQILYAHNAKIYVAARSEQKASKAIETVKTKYPKSQGELIFLHFDLDDLTLIKKSAEKFLSMETKLDVLWNNAGVMVPPQGTKTKQNYEAQLGTNCVGPFLFTKLVTPLLVETAKTAPTGSVRVVWVSSSAAGLTAPKGGVNMKNLDYNHDESIWYKYGASKAGNILHGTEYAKRYKAANVVSVPLDPGFLRTELQRHMTGLTSLIFYLISQTPIHGAYTELWAGLSPMVTPKNTGAFIIPWGRFGSLRKDIAASTKSKSEGGTGVGEQFWEWSEKQVQPYV</sequence>
<protein>
    <recommendedName>
        <fullName evidence="6">NAD(P)-binding protein</fullName>
    </recommendedName>
</protein>
<keyword evidence="2" id="KW-0521">NADP</keyword>
<dbReference type="EMBL" id="CAJPDR010000030">
    <property type="protein sequence ID" value="CAF9908737.1"/>
    <property type="molecule type" value="Genomic_DNA"/>
</dbReference>
<accession>A0A8H3HZB3</accession>
<organism evidence="4 5">
    <name type="scientific">Alectoria fallacina</name>
    <dbReference type="NCBI Taxonomy" id="1903189"/>
    <lineage>
        <taxon>Eukaryota</taxon>
        <taxon>Fungi</taxon>
        <taxon>Dikarya</taxon>
        <taxon>Ascomycota</taxon>
        <taxon>Pezizomycotina</taxon>
        <taxon>Lecanoromycetes</taxon>
        <taxon>OSLEUM clade</taxon>
        <taxon>Lecanoromycetidae</taxon>
        <taxon>Lecanorales</taxon>
        <taxon>Lecanorineae</taxon>
        <taxon>Parmeliaceae</taxon>
        <taxon>Alectoria</taxon>
    </lineage>
</organism>
<keyword evidence="3" id="KW-0560">Oxidoreductase</keyword>
<evidence type="ECO:0000313" key="4">
    <source>
        <dbReference type="EMBL" id="CAF9908737.1"/>
    </source>
</evidence>
<proteinExistence type="inferred from homology"/>
<dbReference type="InterPro" id="IPR036291">
    <property type="entry name" value="NAD(P)-bd_dom_sf"/>
</dbReference>
<evidence type="ECO:0000313" key="5">
    <source>
        <dbReference type="Proteomes" id="UP000664203"/>
    </source>
</evidence>
<name>A0A8H3HZB3_9LECA</name>
<dbReference type="PANTHER" id="PTHR24320:SF236">
    <property type="entry name" value="SHORT-CHAIN DEHYDROGENASE-RELATED"/>
    <property type="match status" value="1"/>
</dbReference>
<evidence type="ECO:0008006" key="6">
    <source>
        <dbReference type="Google" id="ProtNLM"/>
    </source>
</evidence>
<evidence type="ECO:0000256" key="3">
    <source>
        <dbReference type="ARBA" id="ARBA00023002"/>
    </source>
</evidence>
<dbReference type="Pfam" id="PF00106">
    <property type="entry name" value="adh_short"/>
    <property type="match status" value="1"/>
</dbReference>
<dbReference type="AlphaFoldDB" id="A0A8H3HZB3"/>
<dbReference type="InterPro" id="IPR002347">
    <property type="entry name" value="SDR_fam"/>
</dbReference>
<dbReference type="GO" id="GO:0016491">
    <property type="term" value="F:oxidoreductase activity"/>
    <property type="evidence" value="ECO:0007669"/>
    <property type="project" value="UniProtKB-KW"/>
</dbReference>
<evidence type="ECO:0000256" key="1">
    <source>
        <dbReference type="ARBA" id="ARBA00006484"/>
    </source>
</evidence>
<dbReference type="PRINTS" id="PR00081">
    <property type="entry name" value="GDHRDH"/>
</dbReference>
<comment type="similarity">
    <text evidence="1">Belongs to the short-chain dehydrogenases/reductases (SDR) family.</text>
</comment>
<dbReference type="Proteomes" id="UP000664203">
    <property type="component" value="Unassembled WGS sequence"/>
</dbReference>
<dbReference type="PANTHER" id="PTHR24320">
    <property type="entry name" value="RETINOL DEHYDROGENASE"/>
    <property type="match status" value="1"/>
</dbReference>
<dbReference type="OrthoDB" id="191139at2759"/>